<dbReference type="AlphaFoldDB" id="A0AAT9GU10"/>
<reference evidence="2" key="1">
    <citation type="submission" date="2024-03" db="EMBL/GenBank/DDBJ databases">
        <title>Complete genome sequence of Sulfurisphaera javensis strain KD-1.</title>
        <authorList>
            <person name="Sakai H."/>
            <person name="Nur N."/>
            <person name="Suwanto A."/>
            <person name="Kurosawa N."/>
        </authorList>
    </citation>
    <scope>NUCLEOTIDE SEQUENCE</scope>
    <source>
        <strain evidence="2">KD-1</strain>
    </source>
</reference>
<dbReference type="InterPro" id="IPR050266">
    <property type="entry name" value="AB_hydrolase_sf"/>
</dbReference>
<dbReference type="PRINTS" id="PR00111">
    <property type="entry name" value="ABHYDROLASE"/>
</dbReference>
<dbReference type="PROSITE" id="PS50935">
    <property type="entry name" value="SSB"/>
    <property type="match status" value="1"/>
</dbReference>
<gene>
    <name evidence="2" type="ORF">SJAV_23810</name>
</gene>
<name>A0AAT9GU10_9CREN</name>
<dbReference type="GO" id="GO:0016020">
    <property type="term" value="C:membrane"/>
    <property type="evidence" value="ECO:0007669"/>
    <property type="project" value="TreeGrafter"/>
</dbReference>
<dbReference type="InterPro" id="IPR029058">
    <property type="entry name" value="AB_hydrolase_fold"/>
</dbReference>
<protein>
    <submittedName>
        <fullName evidence="2">Alpha/beta hydrolase</fullName>
    </submittedName>
</protein>
<dbReference type="GO" id="GO:0003697">
    <property type="term" value="F:single-stranded DNA binding"/>
    <property type="evidence" value="ECO:0007669"/>
    <property type="project" value="InterPro"/>
</dbReference>
<dbReference type="KEGG" id="sjv:SJAV_23810"/>
<dbReference type="RefSeq" id="WP_369609947.1">
    <property type="nucleotide sequence ID" value="NZ_AP031322.1"/>
</dbReference>
<dbReference type="GO" id="GO:0016787">
    <property type="term" value="F:hydrolase activity"/>
    <property type="evidence" value="ECO:0007669"/>
    <property type="project" value="UniProtKB-KW"/>
</dbReference>
<dbReference type="Pfam" id="PF00561">
    <property type="entry name" value="Abhydrolase_1"/>
    <property type="match status" value="1"/>
</dbReference>
<dbReference type="EMBL" id="AP031322">
    <property type="protein sequence ID" value="BFH74437.1"/>
    <property type="molecule type" value="Genomic_DNA"/>
</dbReference>
<keyword evidence="2" id="KW-0378">Hydrolase</keyword>
<accession>A0AAT9GU10</accession>
<dbReference type="SUPFAM" id="SSF53474">
    <property type="entry name" value="alpha/beta-Hydrolases"/>
    <property type="match status" value="1"/>
</dbReference>
<organism evidence="2">
    <name type="scientific">Sulfurisphaera javensis</name>
    <dbReference type="NCBI Taxonomy" id="2049879"/>
    <lineage>
        <taxon>Archaea</taxon>
        <taxon>Thermoproteota</taxon>
        <taxon>Thermoprotei</taxon>
        <taxon>Sulfolobales</taxon>
        <taxon>Sulfolobaceae</taxon>
        <taxon>Sulfurisphaera</taxon>
    </lineage>
</organism>
<feature type="domain" description="AB hydrolase-1" evidence="1">
    <location>
        <begin position="23"/>
        <end position="244"/>
    </location>
</feature>
<evidence type="ECO:0000259" key="1">
    <source>
        <dbReference type="Pfam" id="PF00561"/>
    </source>
</evidence>
<sequence length="256" mass="29267">MFAYLSNGIRIYYEEKGENKENNVILIHHLAGSVNSWKYMFPQMLEKYRVIVYDLRGHGRSSIPPSAYKIEDHAEDLKNLIEELNVKDPILVGHSIGTLIAIEYALHNYVKKLILIGALYKAPNPEPYQKYVSIAMNLGMSALAEYRRSQGEFSDALINNPTAWRDLVSVYNENTPIGYKYSVEGLLSARDYSNDLSKIDEETLLIYGDNDKLSANIQVFQNNLKRINVKVLNGYGHFLNFEAPLVLTNLILDFLR</sequence>
<dbReference type="PANTHER" id="PTHR43798:SF33">
    <property type="entry name" value="HYDROLASE, PUTATIVE (AFU_ORTHOLOGUE AFUA_2G14860)-RELATED"/>
    <property type="match status" value="1"/>
</dbReference>
<dbReference type="InterPro" id="IPR000073">
    <property type="entry name" value="AB_hydrolase_1"/>
</dbReference>
<dbReference type="Gene3D" id="3.40.50.1820">
    <property type="entry name" value="alpha/beta hydrolase"/>
    <property type="match status" value="1"/>
</dbReference>
<dbReference type="InterPro" id="IPR000424">
    <property type="entry name" value="Primosome_PriB/ssb"/>
</dbReference>
<dbReference type="GeneID" id="92355337"/>
<evidence type="ECO:0000313" key="2">
    <source>
        <dbReference type="EMBL" id="BFH74437.1"/>
    </source>
</evidence>
<dbReference type="PANTHER" id="PTHR43798">
    <property type="entry name" value="MONOACYLGLYCEROL LIPASE"/>
    <property type="match status" value="1"/>
</dbReference>
<proteinExistence type="predicted"/>